<dbReference type="AlphaFoldDB" id="A0A2T5PE39"/>
<gene>
    <name evidence="1" type="ORF">DBO85_02485</name>
</gene>
<sequence>MFRTLISALTPGRTPPARPLPFDLLTEPTVSSLAARPAARIIDSFECIEGIPVPDWGAFSDWLEDLAGEQMRAQAWSEAEQIWLAHLGIALGPSYRLARQGDCLILSCMADRQLTSLFDFIRCKSRQITRLLDGLAGQPEWGHAILIVFADHESYYRYVSRYYPEAGEFGLSAGMQINAGCSHFAMVQDDFSTLEPTIVHEMTHNCLSHLPIPVWLNEGIAVNMEAQLCRSALTDLGPQQMREKHQQFWDEARIQEFWSGQSFRRSDDASLLSYDLARILVARFSADWPRFRAFANAAQADDAGAASANEHLEIALGTAAMAIIDAPKQGGDWHPDPARWPALTEPGGFVLQPHGMWSSR</sequence>
<keyword evidence="2" id="KW-1185">Reference proteome</keyword>
<evidence type="ECO:0008006" key="3">
    <source>
        <dbReference type="Google" id="ProtNLM"/>
    </source>
</evidence>
<dbReference type="Proteomes" id="UP000244064">
    <property type="component" value="Unassembled WGS sequence"/>
</dbReference>
<evidence type="ECO:0000313" key="1">
    <source>
        <dbReference type="EMBL" id="PTU75967.1"/>
    </source>
</evidence>
<organism evidence="1 2">
    <name type="scientific">Pseudomonas mangrovi</name>
    <dbReference type="NCBI Taxonomy" id="2161748"/>
    <lineage>
        <taxon>Bacteria</taxon>
        <taxon>Pseudomonadati</taxon>
        <taxon>Pseudomonadota</taxon>
        <taxon>Gammaproteobacteria</taxon>
        <taxon>Pseudomonadales</taxon>
        <taxon>Pseudomonadaceae</taxon>
        <taxon>Pseudomonas</taxon>
    </lineage>
</organism>
<protein>
    <recommendedName>
        <fullName evidence="3">DUF1570 domain-containing protein</fullName>
    </recommendedName>
</protein>
<proteinExistence type="predicted"/>
<comment type="caution">
    <text evidence="1">The sequence shown here is derived from an EMBL/GenBank/DDBJ whole genome shotgun (WGS) entry which is preliminary data.</text>
</comment>
<dbReference type="OrthoDB" id="256673at2"/>
<name>A0A2T5PE39_9PSED</name>
<evidence type="ECO:0000313" key="2">
    <source>
        <dbReference type="Proteomes" id="UP000244064"/>
    </source>
</evidence>
<dbReference type="EMBL" id="QASN01000003">
    <property type="protein sequence ID" value="PTU75967.1"/>
    <property type="molecule type" value="Genomic_DNA"/>
</dbReference>
<dbReference type="RefSeq" id="WP_108104977.1">
    <property type="nucleotide sequence ID" value="NZ_QASN01000003.1"/>
</dbReference>
<accession>A0A2T5PE39</accession>
<reference evidence="1 2" key="1">
    <citation type="submission" date="2018-04" db="EMBL/GenBank/DDBJ databases">
        <title>Pseudomonas sp. nov., isolated from mangrove soil.</title>
        <authorList>
            <person name="Chen C."/>
        </authorList>
    </citation>
    <scope>NUCLEOTIDE SEQUENCE [LARGE SCALE GENOMIC DNA]</scope>
    <source>
        <strain evidence="1 2">TC-11</strain>
    </source>
</reference>